<keyword evidence="1 4" id="KW-0663">Pyridoxal phosphate</keyword>
<evidence type="ECO:0000313" key="7">
    <source>
        <dbReference type="Proteomes" id="UP000582981"/>
    </source>
</evidence>
<dbReference type="Gene3D" id="3.90.1150.10">
    <property type="entry name" value="Aspartate Aminotransferase, domain 1"/>
    <property type="match status" value="1"/>
</dbReference>
<dbReference type="PIRSF" id="PIRSF000390">
    <property type="entry name" value="PLP_StrS"/>
    <property type="match status" value="1"/>
</dbReference>
<dbReference type="Pfam" id="PF01041">
    <property type="entry name" value="DegT_DnrJ_EryC1"/>
    <property type="match status" value="1"/>
</dbReference>
<dbReference type="InterPro" id="IPR015424">
    <property type="entry name" value="PyrdxlP-dep_Trfase"/>
</dbReference>
<dbReference type="PANTHER" id="PTHR30244">
    <property type="entry name" value="TRANSAMINASE"/>
    <property type="match status" value="1"/>
</dbReference>
<comment type="similarity">
    <text evidence="2 5">Belongs to the DegT/DnrJ/EryC1 family.</text>
</comment>
<dbReference type="PANTHER" id="PTHR30244:SF36">
    <property type="entry name" value="3-OXO-GLUCOSE-6-PHOSPHATE:GLUTAMATE AMINOTRANSFERASE"/>
    <property type="match status" value="1"/>
</dbReference>
<dbReference type="GO" id="GO:0008483">
    <property type="term" value="F:transaminase activity"/>
    <property type="evidence" value="ECO:0007669"/>
    <property type="project" value="UniProtKB-KW"/>
</dbReference>
<keyword evidence="6" id="KW-0808">Transferase</keyword>
<evidence type="ECO:0000256" key="1">
    <source>
        <dbReference type="ARBA" id="ARBA00022898"/>
    </source>
</evidence>
<proteinExistence type="inferred from homology"/>
<dbReference type="GO" id="GO:0000271">
    <property type="term" value="P:polysaccharide biosynthetic process"/>
    <property type="evidence" value="ECO:0007669"/>
    <property type="project" value="TreeGrafter"/>
</dbReference>
<dbReference type="AlphaFoldDB" id="A0A7Y7WL32"/>
<evidence type="ECO:0000256" key="3">
    <source>
        <dbReference type="PIRSR" id="PIRSR000390-1"/>
    </source>
</evidence>
<evidence type="ECO:0000313" key="6">
    <source>
        <dbReference type="EMBL" id="NWB51198.1"/>
    </source>
</evidence>
<feature type="active site" description="Proton acceptor" evidence="3">
    <location>
        <position position="185"/>
    </location>
</feature>
<dbReference type="SUPFAM" id="SSF53383">
    <property type="entry name" value="PLP-dependent transferases"/>
    <property type="match status" value="1"/>
</dbReference>
<dbReference type="Proteomes" id="UP000582981">
    <property type="component" value="Unassembled WGS sequence"/>
</dbReference>
<gene>
    <name evidence="6" type="ORF">HX829_32475</name>
</gene>
<dbReference type="EMBL" id="JACAPU010000056">
    <property type="protein sequence ID" value="NWB51198.1"/>
    <property type="molecule type" value="Genomic_DNA"/>
</dbReference>
<protein>
    <submittedName>
        <fullName evidence="6">DegT/DnrJ/EryC1/StrS family aminotransferase</fullName>
    </submittedName>
</protein>
<name>A0A7Y7WL32_9PSED</name>
<dbReference type="InterPro" id="IPR015422">
    <property type="entry name" value="PyrdxlP-dep_Trfase_small"/>
</dbReference>
<dbReference type="CDD" id="cd00616">
    <property type="entry name" value="AHBA_syn"/>
    <property type="match status" value="1"/>
</dbReference>
<organism evidence="6 7">
    <name type="scientific">Pseudomonas gingeri</name>
    <dbReference type="NCBI Taxonomy" id="117681"/>
    <lineage>
        <taxon>Bacteria</taxon>
        <taxon>Pseudomonadati</taxon>
        <taxon>Pseudomonadota</taxon>
        <taxon>Gammaproteobacteria</taxon>
        <taxon>Pseudomonadales</taxon>
        <taxon>Pseudomonadaceae</taxon>
        <taxon>Pseudomonas</taxon>
    </lineage>
</organism>
<keyword evidence="6" id="KW-0032">Aminotransferase</keyword>
<evidence type="ECO:0000256" key="5">
    <source>
        <dbReference type="RuleBase" id="RU004508"/>
    </source>
</evidence>
<accession>A0A7Y7WL32</accession>
<feature type="modified residue" description="N6-(pyridoxal phosphate)lysine" evidence="4">
    <location>
        <position position="185"/>
    </location>
</feature>
<sequence>MTMIPLFSDVAMNKNLDLLGAVKKVLDRHWYVLGEEVTGFESEFADYVGVSHCISMANGTDAIEIALRSVGVEPGDLVVTVANAGFYSSTAIHAVGAVPLYVDIAPSCMTMSVNALAEALKQKPRCVIVTHLYGQMANIKELLALTHDAGVTLIEDCAQSHGAKLEGRQAGSWGDAACFSFYPTKNLGAMGDGGAVVTNNDKLATRLKAIRQYGWSSKYHVGHTGGKNSRLDEIQAAILRIKLPLLDTWNVARRDIASRYNEAFSGLGFDALPFVDESFAAHLYVTRIHRREALREFLKAHGVATEIHYPIPDHQQVAYPQSLIAGSMAVTNSSCQKLLTLPCFPGMTDEAVESVIAAVKKYFEQ</sequence>
<evidence type="ECO:0000256" key="4">
    <source>
        <dbReference type="PIRSR" id="PIRSR000390-2"/>
    </source>
</evidence>
<evidence type="ECO:0000256" key="2">
    <source>
        <dbReference type="ARBA" id="ARBA00037999"/>
    </source>
</evidence>
<comment type="caution">
    <text evidence="6">The sequence shown here is derived from an EMBL/GenBank/DDBJ whole genome shotgun (WGS) entry which is preliminary data.</text>
</comment>
<reference evidence="6 7" key="1">
    <citation type="submission" date="2020-04" db="EMBL/GenBank/DDBJ databases">
        <title>Molecular characterization of pseudomonads from Agaricus bisporus reveal novel blotch 2 pathogens in Western Europe.</title>
        <authorList>
            <person name="Taparia T."/>
            <person name="Krijger M."/>
            <person name="Haynes E."/>
            <person name="Elpinstone J.G."/>
            <person name="Noble R."/>
            <person name="Van Der Wolf J."/>
        </authorList>
    </citation>
    <scope>NUCLEOTIDE SEQUENCE [LARGE SCALE GENOMIC DNA]</scope>
    <source>
        <strain evidence="6 7">F1001</strain>
    </source>
</reference>
<dbReference type="Gene3D" id="3.40.640.10">
    <property type="entry name" value="Type I PLP-dependent aspartate aminotransferase-like (Major domain)"/>
    <property type="match status" value="1"/>
</dbReference>
<dbReference type="InterPro" id="IPR015421">
    <property type="entry name" value="PyrdxlP-dep_Trfase_major"/>
</dbReference>
<dbReference type="InterPro" id="IPR000653">
    <property type="entry name" value="DegT/StrS_aminotransferase"/>
</dbReference>
<dbReference type="GO" id="GO:0030170">
    <property type="term" value="F:pyridoxal phosphate binding"/>
    <property type="evidence" value="ECO:0007669"/>
    <property type="project" value="TreeGrafter"/>
</dbReference>